<dbReference type="RefSeq" id="WP_005542327.1">
    <property type="nucleotide sequence ID" value="NZ_JH378845.1"/>
</dbReference>
<protein>
    <submittedName>
        <fullName evidence="1">Uncharacterized protein</fullName>
    </submittedName>
</protein>
<proteinExistence type="predicted"/>
<dbReference type="HOGENOM" id="CLU_2193419_0_0_9"/>
<name>G5GL28_9FIRM</name>
<evidence type="ECO:0000313" key="2">
    <source>
        <dbReference type="Proteomes" id="UP000003011"/>
    </source>
</evidence>
<comment type="caution">
    <text evidence="1">The sequence shown here is derived from an EMBL/GenBank/DDBJ whole genome shotgun (WGS) entry which is preliminary data.</text>
</comment>
<dbReference type="Proteomes" id="UP000003011">
    <property type="component" value="Unassembled WGS sequence"/>
</dbReference>
<organism evidence="1 2">
    <name type="scientific">Johnsonella ignava ATCC 51276</name>
    <dbReference type="NCBI Taxonomy" id="679200"/>
    <lineage>
        <taxon>Bacteria</taxon>
        <taxon>Bacillati</taxon>
        <taxon>Bacillota</taxon>
        <taxon>Clostridia</taxon>
        <taxon>Lachnospirales</taxon>
        <taxon>Lachnospiraceae</taxon>
        <taxon>Johnsonella</taxon>
    </lineage>
</organism>
<dbReference type="AlphaFoldDB" id="G5GL28"/>
<evidence type="ECO:0000313" key="1">
    <source>
        <dbReference type="EMBL" id="EHI54584.1"/>
    </source>
</evidence>
<dbReference type="EMBL" id="ACZL01000053">
    <property type="protein sequence ID" value="EHI54584.1"/>
    <property type="molecule type" value="Genomic_DNA"/>
</dbReference>
<reference evidence="1 2" key="1">
    <citation type="submission" date="2011-08" db="EMBL/GenBank/DDBJ databases">
        <title>The Genome Sequence of Johnsonella ignava ATCC 51276.</title>
        <authorList>
            <consortium name="The Broad Institute Genome Sequencing Platform"/>
            <person name="Earl A."/>
            <person name="Ward D."/>
            <person name="Feldgarden M."/>
            <person name="Gevers D."/>
            <person name="Izard J."/>
            <person name="Blanton J.M."/>
            <person name="Baranova O.V."/>
            <person name="Dewhirst F.E."/>
            <person name="Young S.K."/>
            <person name="Zeng Q."/>
            <person name="Gargeya S."/>
            <person name="Fitzgerald M."/>
            <person name="Haas B."/>
            <person name="Abouelleil A."/>
            <person name="Alvarado L."/>
            <person name="Arachchi H.M."/>
            <person name="Berlin A."/>
            <person name="Brown A."/>
            <person name="Chapman S.B."/>
            <person name="Chen Z."/>
            <person name="Dunbar C."/>
            <person name="Freedman E."/>
            <person name="Gearin G."/>
            <person name="Gellesch M."/>
            <person name="Goldberg J."/>
            <person name="Griggs A."/>
            <person name="Gujja S."/>
            <person name="Heiman D."/>
            <person name="Howarth C."/>
            <person name="Larson L."/>
            <person name="Lui A."/>
            <person name="MacDonald P.J.P."/>
            <person name="Montmayeur A."/>
            <person name="Murphy C."/>
            <person name="Neiman D."/>
            <person name="Pearson M."/>
            <person name="Priest M."/>
            <person name="Roberts A."/>
            <person name="Saif S."/>
            <person name="Shea T."/>
            <person name="Shenoy N."/>
            <person name="Sisk P."/>
            <person name="Stolte C."/>
            <person name="Sykes S."/>
            <person name="Wortman J."/>
            <person name="Nusbaum C."/>
            <person name="Birren B."/>
        </authorList>
    </citation>
    <scope>NUCLEOTIDE SEQUENCE [LARGE SCALE GENOMIC DNA]</scope>
    <source>
        <strain evidence="1 2">ATCC 51276</strain>
    </source>
</reference>
<gene>
    <name evidence="1" type="ORF">HMPREF9333_02273</name>
</gene>
<keyword evidence="2" id="KW-1185">Reference proteome</keyword>
<accession>G5GL28</accession>
<sequence length="108" mass="12551">MTSKKKATTEEIKKNFGFDEQSEQAFKSILGVKEEKANMSEEIQTDTKNAVEDTIKRRGRKKLENREKKKRYSLTILPSIYEKAQEKAEKEGKTISELVSNFLLKYSK</sequence>